<reference evidence="2 3" key="1">
    <citation type="submission" date="2021-09" db="EMBL/GenBank/DDBJ databases">
        <title>Genomic insights and catalytic innovation underlie evolution of tropane alkaloids biosynthesis.</title>
        <authorList>
            <person name="Wang Y.-J."/>
            <person name="Tian T."/>
            <person name="Huang J.-P."/>
            <person name="Huang S.-X."/>
        </authorList>
    </citation>
    <scope>NUCLEOTIDE SEQUENCE [LARGE SCALE GENOMIC DNA]</scope>
    <source>
        <strain evidence="2">KIB-2018</strain>
        <tissue evidence="2">Leaf</tissue>
    </source>
</reference>
<dbReference type="Proteomes" id="UP001159364">
    <property type="component" value="Linkage Group LG09"/>
</dbReference>
<comment type="caution">
    <text evidence="2">The sequence shown here is derived from an EMBL/GenBank/DDBJ whole genome shotgun (WGS) entry which is preliminary data.</text>
</comment>
<dbReference type="EMBL" id="JAIWQS010000009">
    <property type="protein sequence ID" value="KAJ8755907.1"/>
    <property type="molecule type" value="Genomic_DNA"/>
</dbReference>
<protein>
    <submittedName>
        <fullName evidence="2">Uncharacterized protein</fullName>
    </submittedName>
</protein>
<dbReference type="AlphaFoldDB" id="A0AAV8SUD1"/>
<sequence>MGNITLGEPKDNCITIIGLHASFCRDYQDIVKVTRWPSKLKHEKLKLFRLLLGQIQWKHERLPWKVHHGIFLTSTQRKQGSKTWCVQALPTDHYHHKESMKHSFVSYRSNGQFCRAVLEVALLLVISICLVQQIKTLSMKQKSHYQSSYRPSEESKIIGFGRKGTLEYTVGAKTNFQGGNDMEEYQTAEDRGAGDDELDWNEEYISMVLKPEEEEEQEETQVGDEEDMELMKANYGLDSIPMAEKKESDVPSWFINDIVIGSDNPEDVDRSQAFQFQDENGIPPDGIELLMSR</sequence>
<feature type="region of interest" description="Disordered" evidence="1">
    <location>
        <begin position="274"/>
        <end position="293"/>
    </location>
</feature>
<evidence type="ECO:0000313" key="2">
    <source>
        <dbReference type="EMBL" id="KAJ8755907.1"/>
    </source>
</evidence>
<accession>A0AAV8SUD1</accession>
<gene>
    <name evidence="2" type="ORF">K2173_024452</name>
</gene>
<organism evidence="2 3">
    <name type="scientific">Erythroxylum novogranatense</name>
    <dbReference type="NCBI Taxonomy" id="1862640"/>
    <lineage>
        <taxon>Eukaryota</taxon>
        <taxon>Viridiplantae</taxon>
        <taxon>Streptophyta</taxon>
        <taxon>Embryophyta</taxon>
        <taxon>Tracheophyta</taxon>
        <taxon>Spermatophyta</taxon>
        <taxon>Magnoliopsida</taxon>
        <taxon>eudicotyledons</taxon>
        <taxon>Gunneridae</taxon>
        <taxon>Pentapetalae</taxon>
        <taxon>rosids</taxon>
        <taxon>fabids</taxon>
        <taxon>Malpighiales</taxon>
        <taxon>Erythroxylaceae</taxon>
        <taxon>Erythroxylum</taxon>
    </lineage>
</organism>
<evidence type="ECO:0000313" key="3">
    <source>
        <dbReference type="Proteomes" id="UP001159364"/>
    </source>
</evidence>
<proteinExistence type="predicted"/>
<keyword evidence="3" id="KW-1185">Reference proteome</keyword>
<evidence type="ECO:0000256" key="1">
    <source>
        <dbReference type="SAM" id="MobiDB-lite"/>
    </source>
</evidence>
<name>A0AAV8SUD1_9ROSI</name>